<feature type="region of interest" description="Disordered" evidence="1">
    <location>
        <begin position="11"/>
        <end position="65"/>
    </location>
</feature>
<reference evidence="2 3" key="1">
    <citation type="submission" date="2020-04" db="EMBL/GenBank/DDBJ databases">
        <authorList>
            <person name="De Canck E."/>
        </authorList>
    </citation>
    <scope>NUCLEOTIDE SEQUENCE [LARGE SCALE GENOMIC DNA]</scope>
    <source>
        <strain evidence="2 3">LMG 29739</strain>
    </source>
</reference>
<accession>A0A6J5EW82</accession>
<name>A0A6J5EW82_9BURK</name>
<proteinExistence type="predicted"/>
<protein>
    <submittedName>
        <fullName evidence="2">Uncharacterized protein</fullName>
    </submittedName>
</protein>
<evidence type="ECO:0000313" key="2">
    <source>
        <dbReference type="EMBL" id="CAB3769285.1"/>
    </source>
</evidence>
<evidence type="ECO:0000313" key="3">
    <source>
        <dbReference type="Proteomes" id="UP000494329"/>
    </source>
</evidence>
<organism evidence="2 3">
    <name type="scientific">Paraburkholderia solisilvae</name>
    <dbReference type="NCBI Taxonomy" id="624376"/>
    <lineage>
        <taxon>Bacteria</taxon>
        <taxon>Pseudomonadati</taxon>
        <taxon>Pseudomonadota</taxon>
        <taxon>Betaproteobacteria</taxon>
        <taxon>Burkholderiales</taxon>
        <taxon>Burkholderiaceae</taxon>
        <taxon>Paraburkholderia</taxon>
    </lineage>
</organism>
<feature type="compositionally biased region" description="Polar residues" evidence="1">
    <location>
        <begin position="20"/>
        <end position="31"/>
    </location>
</feature>
<evidence type="ECO:0000256" key="1">
    <source>
        <dbReference type="SAM" id="MobiDB-lite"/>
    </source>
</evidence>
<dbReference type="Proteomes" id="UP000494329">
    <property type="component" value="Unassembled WGS sequence"/>
</dbReference>
<dbReference type="AlphaFoldDB" id="A0A6J5EW82"/>
<dbReference type="EMBL" id="CADIKF010000062">
    <property type="protein sequence ID" value="CAB3769285.1"/>
    <property type="molecule type" value="Genomic_DNA"/>
</dbReference>
<gene>
    <name evidence="2" type="ORF">LMG29739_05507</name>
</gene>
<sequence>MPDNKIRFQALDGQSKHNEASSTSDPSTLNAHHNEHTAHRGVGRFAIKPRATSGRRPRRDHAGLARHENAGYPAAALSAFEYCNQTVNQFRTLVAIAATILRASPVAADARRSQQTMLALLLETATGYQRAAEDDRALFEVLVLDARHIRGTRMRANEALELLSTRRRQSARFQA</sequence>
<keyword evidence="3" id="KW-1185">Reference proteome</keyword>
<dbReference type="RefSeq" id="WP_175114644.1">
    <property type="nucleotide sequence ID" value="NZ_CADIKF010000062.1"/>
</dbReference>